<name>A0ACC2I9H9_9PLEO</name>
<keyword evidence="2" id="KW-1185">Reference proteome</keyword>
<reference evidence="1" key="1">
    <citation type="submission" date="2022-11" db="EMBL/GenBank/DDBJ databases">
        <title>Genome Sequence of Boeremia exigua.</title>
        <authorList>
            <person name="Buettner E."/>
        </authorList>
    </citation>
    <scope>NUCLEOTIDE SEQUENCE</scope>
    <source>
        <strain evidence="1">CU02</strain>
    </source>
</reference>
<sequence length="588" mass="64931">MSHISTNAFMQTATHLQPSSQKSRITLAEDAFEPSTSSNQLPNSFIMYRSATTAGSRPPLASNNTTPTSTRSSSLSSLDHPNASSSSSDVSTGGLKRSSMKSNLKPSRSVGANLNRRSAPPTVRFLDPEPLPRANTEPVKPMMKSPTSEARPDRPGYSRGMSAPNFGPHHYREKKIVISTLTRPPLLSQASKRSSAASSLGDAASPTQSSRSRTQISASPVTQIRQRVDKRFSAPVISSQIDPRLDPRWSGIPLPAGFIPPSRTSTPTQRVTSYQSIRSNLSSSPPPSAVTSPPSNKYDALQNFIPCMAAMCTAHYTPAHSGPTYYAAQEPYRLSKHHGYCPRHASKEMQEANALCKKEYETMRQSAGRKTLGAVAQDFEIFLQLYREARQIEDARLQKAQNQRVLGSSQVATRKEKGPQNDGFDWRYTPRNCVKKGCASMPYSPFSTQYHSFYNTANPSTQLLPLTTLCPTCSRAESEGFGAKLMEKWSSRCGWDGEEWDGWYQNAIHHRKGEQEFWEKAQERVVREKLVKKATKDVVEKVEDKQESAEEQAVAGATPSKEKRKSIFRRMFKRSETTGAVAVAAAVA</sequence>
<gene>
    <name evidence="1" type="ORF">OPT61_g5652</name>
</gene>
<proteinExistence type="predicted"/>
<dbReference type="EMBL" id="JAPHNI010000370">
    <property type="protein sequence ID" value="KAJ8111851.1"/>
    <property type="molecule type" value="Genomic_DNA"/>
</dbReference>
<organism evidence="1 2">
    <name type="scientific">Boeremia exigua</name>
    <dbReference type="NCBI Taxonomy" id="749465"/>
    <lineage>
        <taxon>Eukaryota</taxon>
        <taxon>Fungi</taxon>
        <taxon>Dikarya</taxon>
        <taxon>Ascomycota</taxon>
        <taxon>Pezizomycotina</taxon>
        <taxon>Dothideomycetes</taxon>
        <taxon>Pleosporomycetidae</taxon>
        <taxon>Pleosporales</taxon>
        <taxon>Pleosporineae</taxon>
        <taxon>Didymellaceae</taxon>
        <taxon>Boeremia</taxon>
    </lineage>
</organism>
<evidence type="ECO:0000313" key="2">
    <source>
        <dbReference type="Proteomes" id="UP001153331"/>
    </source>
</evidence>
<accession>A0ACC2I9H9</accession>
<dbReference type="Proteomes" id="UP001153331">
    <property type="component" value="Unassembled WGS sequence"/>
</dbReference>
<evidence type="ECO:0000313" key="1">
    <source>
        <dbReference type="EMBL" id="KAJ8111851.1"/>
    </source>
</evidence>
<comment type="caution">
    <text evidence="1">The sequence shown here is derived from an EMBL/GenBank/DDBJ whole genome shotgun (WGS) entry which is preliminary data.</text>
</comment>
<protein>
    <submittedName>
        <fullName evidence="1">Uncharacterized protein</fullName>
    </submittedName>
</protein>